<feature type="transmembrane region" description="Helical" evidence="1">
    <location>
        <begin position="39"/>
        <end position="57"/>
    </location>
</feature>
<accession>A0ABU6MW33</accession>
<keyword evidence="3" id="KW-1185">Reference proteome</keyword>
<evidence type="ECO:0000313" key="2">
    <source>
        <dbReference type="EMBL" id="MED1567084.1"/>
    </source>
</evidence>
<dbReference type="Proteomes" id="UP001309448">
    <property type="component" value="Unassembled WGS sequence"/>
</dbReference>
<keyword evidence="1" id="KW-0812">Transmembrane</keyword>
<dbReference type="EMBL" id="JARMDB010000009">
    <property type="protein sequence ID" value="MED1567084.1"/>
    <property type="molecule type" value="Genomic_DNA"/>
</dbReference>
<sequence length="318" mass="35753">MRTWRVGTISMGISIILLGCFLLFSVVKGVQALDLLTAWWPVLLIILGAEILLYLLFSKKEQSFVKYDIFSIFFIGVLGSVGIAFYCLLSTGLLDEIRHSINTTRQTGTIPTEQLSMPESITKIVVDAGNHPLTIEGSNTNQVHLLGTYEMTTKANEKLNLKQEDFLSVQTVGETMYVTLKSLPVQHTLFNSATQVKPTLVLPQNKNVEIRASNNELSLYPGQLQNNWFVQESSNVSVHLAKESDVSLTAVTNQKETYGNTPWEQVENLTKKEDNSSEENPELNEREHWYKNTVKTGNGTYKVNIEKAYNLNMSVIEK</sequence>
<keyword evidence="1" id="KW-1133">Transmembrane helix</keyword>
<proteinExistence type="predicted"/>
<protein>
    <submittedName>
        <fullName evidence="2">Exosporium protein ExsE</fullName>
    </submittedName>
</protein>
<dbReference type="PROSITE" id="PS51257">
    <property type="entry name" value="PROKAR_LIPOPROTEIN"/>
    <property type="match status" value="1"/>
</dbReference>
<gene>
    <name evidence="2" type="primary">exsE</name>
    <name evidence="2" type="ORF">P4U88_14180</name>
</gene>
<keyword evidence="1" id="KW-0472">Membrane</keyword>
<reference evidence="2 3" key="1">
    <citation type="submission" date="2023-03" db="EMBL/GenBank/DDBJ databases">
        <title>Bacillus Genome Sequencing.</title>
        <authorList>
            <person name="Dunlap C."/>
        </authorList>
    </citation>
    <scope>NUCLEOTIDE SEQUENCE [LARGE SCALE GENOMIC DNA]</scope>
    <source>
        <strain evidence="2 3">B-615</strain>
    </source>
</reference>
<organism evidence="2 3">
    <name type="scientific">Bacillus paramycoides</name>
    <dbReference type="NCBI Taxonomy" id="2026194"/>
    <lineage>
        <taxon>Bacteria</taxon>
        <taxon>Bacillati</taxon>
        <taxon>Bacillota</taxon>
        <taxon>Bacilli</taxon>
        <taxon>Bacillales</taxon>
        <taxon>Bacillaceae</taxon>
        <taxon>Bacillus</taxon>
        <taxon>Bacillus cereus group</taxon>
    </lineage>
</organism>
<comment type="caution">
    <text evidence="2">The sequence shown here is derived from an EMBL/GenBank/DDBJ whole genome shotgun (WGS) entry which is preliminary data.</text>
</comment>
<feature type="transmembrane region" description="Helical" evidence="1">
    <location>
        <begin position="69"/>
        <end position="94"/>
    </location>
</feature>
<evidence type="ECO:0000313" key="3">
    <source>
        <dbReference type="Proteomes" id="UP001309448"/>
    </source>
</evidence>
<evidence type="ECO:0000256" key="1">
    <source>
        <dbReference type="SAM" id="Phobius"/>
    </source>
</evidence>
<dbReference type="RefSeq" id="WP_327920044.1">
    <property type="nucleotide sequence ID" value="NZ_JARMDB010000009.1"/>
</dbReference>
<name>A0ABU6MW33_9BACI</name>